<accession>A0A1M6ECB4</accession>
<evidence type="ECO:0000313" key="3">
    <source>
        <dbReference type="Proteomes" id="UP000184172"/>
    </source>
</evidence>
<protein>
    <recommendedName>
        <fullName evidence="4">Penicillin-binding protein</fullName>
    </recommendedName>
</protein>
<name>A0A1M6ECB4_9FLAO</name>
<dbReference type="Proteomes" id="UP000184172">
    <property type="component" value="Unassembled WGS sequence"/>
</dbReference>
<sequence>MAQKFFIVFFILSFTVTAQVGGDGTYQFLNLVNNPRMAALGGKVLTNYDYDPIQAIWNPASINPAMDNQLSLNYTNYIGDVNYGTAAYAYLWDRRTQVLHAGVTYVNYGKFDGYDEFGTPTNSFSGNEVALSFGHARNIAFTNFHVGVNVKLISSKLEQYSSLGGAVDIGLMYVYEDWDLNITGVARNIGSQFTPYHEQYEPLPFELLFGISQTLENIPIRWHLTLENMQQWDVSFSNPAREQTDLEGNVTEEKSNVFTNALRHTIFGIELFPESGFNIRLGYNFRRGEELRILEKRAFAGLSAGFSIKLNKLRLSYSYAQYSTAASSSFFGLNIDLQ</sequence>
<gene>
    <name evidence="2" type="ORF">SAMN04487908_10633</name>
</gene>
<evidence type="ECO:0000313" key="2">
    <source>
        <dbReference type="EMBL" id="SHI83115.1"/>
    </source>
</evidence>
<dbReference type="RefSeq" id="WP_073216178.1">
    <property type="nucleotide sequence ID" value="NZ_FNNS01000001.1"/>
</dbReference>
<feature type="chain" id="PRO_5009917040" description="Penicillin-binding protein" evidence="1">
    <location>
        <begin position="19"/>
        <end position="338"/>
    </location>
</feature>
<dbReference type="OrthoDB" id="9809953at2"/>
<dbReference type="AlphaFoldDB" id="A0A1M6ECB4"/>
<proteinExistence type="predicted"/>
<evidence type="ECO:0008006" key="4">
    <source>
        <dbReference type="Google" id="ProtNLM"/>
    </source>
</evidence>
<keyword evidence="3" id="KW-1185">Reference proteome</keyword>
<keyword evidence="1" id="KW-0732">Signal</keyword>
<dbReference type="EMBL" id="FQYV01000006">
    <property type="protein sequence ID" value="SHI83115.1"/>
    <property type="molecule type" value="Genomic_DNA"/>
</dbReference>
<dbReference type="NCBIfam" id="NF033711">
    <property type="entry name" value="T9SS_PorQ"/>
    <property type="match status" value="1"/>
</dbReference>
<organism evidence="2 3">
    <name type="scientific">Aequorivita viscosa</name>
    <dbReference type="NCBI Taxonomy" id="797419"/>
    <lineage>
        <taxon>Bacteria</taxon>
        <taxon>Pseudomonadati</taxon>
        <taxon>Bacteroidota</taxon>
        <taxon>Flavobacteriia</taxon>
        <taxon>Flavobacteriales</taxon>
        <taxon>Flavobacteriaceae</taxon>
        <taxon>Aequorivita</taxon>
    </lineage>
</organism>
<reference evidence="3" key="1">
    <citation type="submission" date="2016-11" db="EMBL/GenBank/DDBJ databases">
        <authorList>
            <person name="Varghese N."/>
            <person name="Submissions S."/>
        </authorList>
    </citation>
    <scope>NUCLEOTIDE SEQUENCE [LARGE SCALE GENOMIC DNA]</scope>
    <source>
        <strain evidence="3">DSM 26349</strain>
    </source>
</reference>
<dbReference type="NCBIfam" id="NF033709">
    <property type="entry name" value="PorV_fam"/>
    <property type="match status" value="1"/>
</dbReference>
<evidence type="ECO:0000256" key="1">
    <source>
        <dbReference type="SAM" id="SignalP"/>
    </source>
</evidence>
<feature type="signal peptide" evidence="1">
    <location>
        <begin position="1"/>
        <end position="18"/>
    </location>
</feature>
<dbReference type="STRING" id="797419.SAMN05216556_101104"/>